<evidence type="ECO:0000259" key="4">
    <source>
        <dbReference type="Pfam" id="PF01494"/>
    </source>
</evidence>
<dbReference type="EMBL" id="AP023396">
    <property type="protein sequence ID" value="BCK56182.1"/>
    <property type="molecule type" value="Genomic_DNA"/>
</dbReference>
<keyword evidence="5" id="KW-0560">Oxidoreductase</keyword>
<dbReference type="KEGG" id="nwl:NWFMUON74_39540"/>
<keyword evidence="6" id="KW-1185">Reference proteome</keyword>
<sequence length="471" mass="51750">MQIGLIDEFLNRGLLHKSMDYRFEATDKVARLDFTQLTGTRYPHILISSQNMTETLLREYLSARDVSVRWGTKLTSATEDRDGVTVSLSRPDGSTETVRCQWLAGCDGVHSTVRGLIGVKYAGGDYAGRNRMMDTPMMNFWLGDDRIHYLITDAGMLLITKLPGENYRLLLSEPGGGAVAKKAVAREEFQRVLDRQLDGAATIGQPSSTSIFTIWKRQTPLYRRGRIFLVGDAGNLRSIAGGLGMNACIADGVNLGWKLAAVATGKAHAGLLDSYEDERWPADEQVGAMADLLHQILMDHERPMAERIAIVEEPDFHDRAVSMISGLGHTYRDVVSIPADVHPLTGLAAGDRAPELPLTGSTSVHDLLRHPGYTLLTLHHQPHSAWKSTDLASRVRQRFDDLVRVRQVSSPGSRTTAPTSTVLTNNIRVHDIYGATDSDVVCLIRPDGYLAGRVAFSEHEALLDGLDAVLS</sequence>
<evidence type="ECO:0000313" key="6">
    <source>
        <dbReference type="Proteomes" id="UP000516173"/>
    </source>
</evidence>
<dbReference type="Gene3D" id="3.50.50.60">
    <property type="entry name" value="FAD/NAD(P)-binding domain"/>
    <property type="match status" value="1"/>
</dbReference>
<dbReference type="Pfam" id="PF01494">
    <property type="entry name" value="FAD_binding_3"/>
    <property type="match status" value="1"/>
</dbReference>
<dbReference type="SUPFAM" id="SSF51905">
    <property type="entry name" value="FAD/NAD(P)-binding domain"/>
    <property type="match status" value="1"/>
</dbReference>
<evidence type="ECO:0000256" key="3">
    <source>
        <dbReference type="ARBA" id="ARBA00022827"/>
    </source>
</evidence>
<dbReference type="GO" id="GO:0016709">
    <property type="term" value="F:oxidoreductase activity, acting on paired donors, with incorporation or reduction of molecular oxygen, NAD(P)H as one donor, and incorporation of one atom of oxygen"/>
    <property type="evidence" value="ECO:0007669"/>
    <property type="project" value="UniProtKB-ARBA"/>
</dbReference>
<keyword evidence="5" id="KW-0503">Monooxygenase</keyword>
<reference evidence="5 6" key="1">
    <citation type="submission" date="2020-08" db="EMBL/GenBank/DDBJ databases">
        <title>Genome Sequencing of Nocardia wallacei strain FMUON74 and assembly.</title>
        <authorList>
            <person name="Toyokawa M."/>
            <person name="Uesaka K."/>
        </authorList>
    </citation>
    <scope>NUCLEOTIDE SEQUENCE [LARGE SCALE GENOMIC DNA]</scope>
    <source>
        <strain evidence="5 6">FMUON74</strain>
    </source>
</reference>
<evidence type="ECO:0000256" key="1">
    <source>
        <dbReference type="ARBA" id="ARBA00001974"/>
    </source>
</evidence>
<dbReference type="GO" id="GO:0071949">
    <property type="term" value="F:FAD binding"/>
    <property type="evidence" value="ECO:0007669"/>
    <property type="project" value="InterPro"/>
</dbReference>
<comment type="cofactor">
    <cofactor evidence="1">
        <name>FAD</name>
        <dbReference type="ChEBI" id="CHEBI:57692"/>
    </cofactor>
</comment>
<protein>
    <submittedName>
        <fullName evidence="5">FAD-binding monooxygenase</fullName>
    </submittedName>
</protein>
<feature type="domain" description="FAD-binding" evidence="4">
    <location>
        <begin position="2"/>
        <end position="286"/>
    </location>
</feature>
<keyword evidence="2" id="KW-0285">Flavoprotein</keyword>
<name>A0A7G1KLW6_9NOCA</name>
<dbReference type="InterPro" id="IPR050641">
    <property type="entry name" value="RIFMO-like"/>
</dbReference>
<evidence type="ECO:0000313" key="5">
    <source>
        <dbReference type="EMBL" id="BCK56182.1"/>
    </source>
</evidence>
<proteinExistence type="predicted"/>
<evidence type="ECO:0000256" key="2">
    <source>
        <dbReference type="ARBA" id="ARBA00022630"/>
    </source>
</evidence>
<dbReference type="PRINTS" id="PR00420">
    <property type="entry name" value="RNGMNOXGNASE"/>
</dbReference>
<keyword evidence="3" id="KW-0274">FAD</keyword>
<dbReference type="Gene3D" id="3.30.70.2450">
    <property type="match status" value="1"/>
</dbReference>
<dbReference type="Gene3D" id="3.40.30.120">
    <property type="match status" value="1"/>
</dbReference>
<dbReference type="Pfam" id="PF21274">
    <property type="entry name" value="Rng_hyd_C"/>
    <property type="match status" value="1"/>
</dbReference>
<dbReference type="PANTHER" id="PTHR43004:SF19">
    <property type="entry name" value="BINDING MONOOXYGENASE, PUTATIVE (JCVI)-RELATED"/>
    <property type="match status" value="1"/>
</dbReference>
<dbReference type="AlphaFoldDB" id="A0A7G1KLW6"/>
<organism evidence="5 6">
    <name type="scientific">Nocardia wallacei</name>
    <dbReference type="NCBI Taxonomy" id="480035"/>
    <lineage>
        <taxon>Bacteria</taxon>
        <taxon>Bacillati</taxon>
        <taxon>Actinomycetota</taxon>
        <taxon>Actinomycetes</taxon>
        <taxon>Mycobacteriales</taxon>
        <taxon>Nocardiaceae</taxon>
        <taxon>Nocardia</taxon>
    </lineage>
</organism>
<dbReference type="Proteomes" id="UP000516173">
    <property type="component" value="Chromosome"/>
</dbReference>
<gene>
    <name evidence="5" type="ORF">NWFMUON74_39540</name>
</gene>
<dbReference type="PANTHER" id="PTHR43004">
    <property type="entry name" value="TRK SYSTEM POTASSIUM UPTAKE PROTEIN"/>
    <property type="match status" value="1"/>
</dbReference>
<dbReference type="InterPro" id="IPR002938">
    <property type="entry name" value="FAD-bd"/>
</dbReference>
<accession>A0A7G1KLW6</accession>
<dbReference type="InterPro" id="IPR036188">
    <property type="entry name" value="FAD/NAD-bd_sf"/>
</dbReference>